<evidence type="ECO:0000256" key="1">
    <source>
        <dbReference type="SAM" id="MobiDB-lite"/>
    </source>
</evidence>
<feature type="compositionally biased region" description="Polar residues" evidence="1">
    <location>
        <begin position="48"/>
        <end position="60"/>
    </location>
</feature>
<feature type="compositionally biased region" description="Low complexity" evidence="1">
    <location>
        <begin position="424"/>
        <end position="441"/>
    </location>
</feature>
<feature type="region of interest" description="Disordered" evidence="1">
    <location>
        <begin position="1"/>
        <end position="79"/>
    </location>
</feature>
<accession>A0A150FUK2</accession>
<feature type="region of interest" description="Disordered" evidence="1">
    <location>
        <begin position="424"/>
        <end position="450"/>
    </location>
</feature>
<feature type="compositionally biased region" description="Acidic residues" evidence="1">
    <location>
        <begin position="25"/>
        <end position="36"/>
    </location>
</feature>
<dbReference type="EMBL" id="LSYV01000588">
    <property type="protein sequence ID" value="KXZ41266.1"/>
    <property type="molecule type" value="Genomic_DNA"/>
</dbReference>
<dbReference type="AlphaFoldDB" id="A0A150FUK2"/>
<gene>
    <name evidence="2" type="ORF">GPECTOR_591g659</name>
</gene>
<feature type="compositionally biased region" description="Polar residues" evidence="1">
    <location>
        <begin position="163"/>
        <end position="178"/>
    </location>
</feature>
<sequence>MREDGGTARPSVEAPQVDRGLAAELPEEFEYAEESADPIADLPLPGSLLNTGASPDTDSSWVVGGAGRQRGPGEPRYSEMPYMTLQGQAAGAGGAGGAGWQAGRNSDLGFYLEDARLTRQPTRGATPIRHSLLDTPLARQVEADRAAEGPAAKPATLDYTPKLRSQPSRGNNLLSQPSMRPRLLSDSPAGEGEPAPQAQRLEYVPSRGPSRRWTTAATRPLSPVKSASQQVSPAGVSRGPASSVATPGSSSASGIGSASGVGLGSGYGAVDTSGSASRRYVSMSSRLSAMAVGTASGTPSPLGSRPAVTASAVLSPQPPYDDSGHLPVGGVRSQLASQLSSRRLAVVVAEPQPLRGSTGAGMLLSAAHAHLEHRPSAPQLFGSTSPSAAASAGTGAGQPRESLRSVAWTDVLPRAATVTRGPAAAAATLPVSPSAAASRSGTGSGLLDGSGAAVGARTSRLLASLHRLGVTQPEGASPLMVSHSVAVA</sequence>
<name>A0A150FUK2_GONPE</name>
<evidence type="ECO:0000313" key="3">
    <source>
        <dbReference type="Proteomes" id="UP000075714"/>
    </source>
</evidence>
<comment type="caution">
    <text evidence="2">The sequence shown here is derived from an EMBL/GenBank/DDBJ whole genome shotgun (WGS) entry which is preliminary data.</text>
</comment>
<reference evidence="3" key="1">
    <citation type="journal article" date="2016" name="Nat. Commun.">
        <title>The Gonium pectorale genome demonstrates co-option of cell cycle regulation during the evolution of multicellularity.</title>
        <authorList>
            <person name="Hanschen E.R."/>
            <person name="Marriage T.N."/>
            <person name="Ferris P.J."/>
            <person name="Hamaji T."/>
            <person name="Toyoda A."/>
            <person name="Fujiyama A."/>
            <person name="Neme R."/>
            <person name="Noguchi H."/>
            <person name="Minakuchi Y."/>
            <person name="Suzuki M."/>
            <person name="Kawai-Toyooka H."/>
            <person name="Smith D.R."/>
            <person name="Sparks H."/>
            <person name="Anderson J."/>
            <person name="Bakaric R."/>
            <person name="Luria V."/>
            <person name="Karger A."/>
            <person name="Kirschner M.W."/>
            <person name="Durand P.M."/>
            <person name="Michod R.E."/>
            <person name="Nozaki H."/>
            <person name="Olson B.J."/>
        </authorList>
    </citation>
    <scope>NUCLEOTIDE SEQUENCE [LARGE SCALE GENOMIC DNA]</scope>
    <source>
        <strain evidence="3">NIES-2863</strain>
    </source>
</reference>
<feature type="compositionally biased region" description="Low complexity" evidence="1">
    <location>
        <begin position="382"/>
        <end position="393"/>
    </location>
</feature>
<feature type="region of interest" description="Disordered" evidence="1">
    <location>
        <begin position="143"/>
        <end position="256"/>
    </location>
</feature>
<keyword evidence="3" id="KW-1185">Reference proteome</keyword>
<feature type="compositionally biased region" description="Low complexity" evidence="1">
    <location>
        <begin position="239"/>
        <end position="256"/>
    </location>
</feature>
<evidence type="ECO:0000313" key="2">
    <source>
        <dbReference type="EMBL" id="KXZ41266.1"/>
    </source>
</evidence>
<organism evidence="2 3">
    <name type="scientific">Gonium pectorale</name>
    <name type="common">Green alga</name>
    <dbReference type="NCBI Taxonomy" id="33097"/>
    <lineage>
        <taxon>Eukaryota</taxon>
        <taxon>Viridiplantae</taxon>
        <taxon>Chlorophyta</taxon>
        <taxon>core chlorophytes</taxon>
        <taxon>Chlorophyceae</taxon>
        <taxon>CS clade</taxon>
        <taxon>Chlamydomonadales</taxon>
        <taxon>Volvocaceae</taxon>
        <taxon>Gonium</taxon>
    </lineage>
</organism>
<proteinExistence type="predicted"/>
<feature type="region of interest" description="Disordered" evidence="1">
    <location>
        <begin position="376"/>
        <end position="405"/>
    </location>
</feature>
<dbReference type="OrthoDB" id="10433103at2759"/>
<dbReference type="Proteomes" id="UP000075714">
    <property type="component" value="Unassembled WGS sequence"/>
</dbReference>
<protein>
    <submittedName>
        <fullName evidence="2">Uncharacterized protein</fullName>
    </submittedName>
</protein>